<comment type="caution">
    <text evidence="1">The sequence shown here is derived from an EMBL/GenBank/DDBJ whole genome shotgun (WGS) entry which is preliminary data.</text>
</comment>
<dbReference type="EMBL" id="BARU01034658">
    <property type="protein sequence ID" value="GAH66131.1"/>
    <property type="molecule type" value="Genomic_DNA"/>
</dbReference>
<dbReference type="AlphaFoldDB" id="X1H7G4"/>
<evidence type="ECO:0000313" key="1">
    <source>
        <dbReference type="EMBL" id="GAH66131.1"/>
    </source>
</evidence>
<name>X1H7G4_9ZZZZ</name>
<protein>
    <submittedName>
        <fullName evidence="1">Uncharacterized protein</fullName>
    </submittedName>
</protein>
<sequence>MCYNDSMKRSLLAPLLLLALLASGCSAATGIDFNISIEDNIVQVDAYYVDEDGNRLGDVPHDGYLYFEGEPVKH</sequence>
<proteinExistence type="predicted"/>
<feature type="non-terminal residue" evidence="1">
    <location>
        <position position="74"/>
    </location>
</feature>
<accession>X1H7G4</accession>
<gene>
    <name evidence="1" type="ORF">S03H2_54370</name>
</gene>
<organism evidence="1">
    <name type="scientific">marine sediment metagenome</name>
    <dbReference type="NCBI Taxonomy" id="412755"/>
    <lineage>
        <taxon>unclassified sequences</taxon>
        <taxon>metagenomes</taxon>
        <taxon>ecological metagenomes</taxon>
    </lineage>
</organism>
<reference evidence="1" key="1">
    <citation type="journal article" date="2014" name="Front. Microbiol.">
        <title>High frequency of phylogenetically diverse reductive dehalogenase-homologous genes in deep subseafloor sedimentary metagenomes.</title>
        <authorList>
            <person name="Kawai M."/>
            <person name="Futagami T."/>
            <person name="Toyoda A."/>
            <person name="Takaki Y."/>
            <person name="Nishi S."/>
            <person name="Hori S."/>
            <person name="Arai W."/>
            <person name="Tsubouchi T."/>
            <person name="Morono Y."/>
            <person name="Uchiyama I."/>
            <person name="Ito T."/>
            <person name="Fujiyama A."/>
            <person name="Inagaki F."/>
            <person name="Takami H."/>
        </authorList>
    </citation>
    <scope>NUCLEOTIDE SEQUENCE</scope>
    <source>
        <strain evidence="1">Expedition CK06-06</strain>
    </source>
</reference>